<comment type="caution">
    <text evidence="1">The sequence shown here is derived from an EMBL/GenBank/DDBJ whole genome shotgun (WGS) entry which is preliminary data.</text>
</comment>
<keyword evidence="2" id="KW-1185">Reference proteome</keyword>
<name>A0ABQ5CQT1_9ASTR</name>
<reference evidence="1" key="2">
    <citation type="submission" date="2022-01" db="EMBL/GenBank/DDBJ databases">
        <authorList>
            <person name="Yamashiro T."/>
            <person name="Shiraishi A."/>
            <person name="Satake H."/>
            <person name="Nakayama K."/>
        </authorList>
    </citation>
    <scope>NUCLEOTIDE SEQUENCE</scope>
</reference>
<accession>A0ABQ5CQT1</accession>
<dbReference type="EMBL" id="BQNB010014491">
    <property type="protein sequence ID" value="GJT28812.1"/>
    <property type="molecule type" value="Genomic_DNA"/>
</dbReference>
<reference evidence="1" key="1">
    <citation type="journal article" date="2022" name="Int. J. Mol. Sci.">
        <title>Draft Genome of Tanacetum Coccineum: Genomic Comparison of Closely Related Tanacetum-Family Plants.</title>
        <authorList>
            <person name="Yamashiro T."/>
            <person name="Shiraishi A."/>
            <person name="Nakayama K."/>
            <person name="Satake H."/>
        </authorList>
    </citation>
    <scope>NUCLEOTIDE SEQUENCE</scope>
</reference>
<proteinExistence type="predicted"/>
<organism evidence="1 2">
    <name type="scientific">Tanacetum coccineum</name>
    <dbReference type="NCBI Taxonomy" id="301880"/>
    <lineage>
        <taxon>Eukaryota</taxon>
        <taxon>Viridiplantae</taxon>
        <taxon>Streptophyta</taxon>
        <taxon>Embryophyta</taxon>
        <taxon>Tracheophyta</taxon>
        <taxon>Spermatophyta</taxon>
        <taxon>Magnoliopsida</taxon>
        <taxon>eudicotyledons</taxon>
        <taxon>Gunneridae</taxon>
        <taxon>Pentapetalae</taxon>
        <taxon>asterids</taxon>
        <taxon>campanulids</taxon>
        <taxon>Asterales</taxon>
        <taxon>Asteraceae</taxon>
        <taxon>Asteroideae</taxon>
        <taxon>Anthemideae</taxon>
        <taxon>Anthemidinae</taxon>
        <taxon>Tanacetum</taxon>
    </lineage>
</organism>
<dbReference type="Proteomes" id="UP001151760">
    <property type="component" value="Unassembled WGS sequence"/>
</dbReference>
<sequence length="329" mass="37233">MALFLQNILDLYFKHFKLSEDVVNRILQVILDLQHFKSSPFIFAATILQSSSAIHHISNIDNYVHQIIKFQSILITSSHSLWSSQSFGHQKAINGFDMPLPVAVCSGLVNPLAPRKVSEHVEGSGRSQVHLMSLGGRTRMRSSLSVYTVDWWNTCGVYRDLVWETMIHEQNESLCDSVNIMVWRGWDVQVVVTGGVLLEYLEDGVTSGEMILTQWFHIKFMVCPSREVDLLDVGATDRVWTGGGVVVAHTVIKERHVTWRTGQLSIITSIEEESSTTRMTEDHRVGDVGIKRRDDFGHFETNMDVYSWSEHLCVSTVARVTRGYCGGFD</sequence>
<evidence type="ECO:0000313" key="2">
    <source>
        <dbReference type="Proteomes" id="UP001151760"/>
    </source>
</evidence>
<protein>
    <submittedName>
        <fullName evidence="1">Uncharacterized protein</fullName>
    </submittedName>
</protein>
<evidence type="ECO:0000313" key="1">
    <source>
        <dbReference type="EMBL" id="GJT28812.1"/>
    </source>
</evidence>
<gene>
    <name evidence="1" type="ORF">Tco_0909087</name>
</gene>